<evidence type="ECO:0000313" key="1">
    <source>
        <dbReference type="EMBL" id="KAF6756670.1"/>
    </source>
</evidence>
<accession>A0A8H6M5P8</accession>
<dbReference type="EMBL" id="JACGCI010000025">
    <property type="protein sequence ID" value="KAF6756678.1"/>
    <property type="molecule type" value="Genomic_DNA"/>
</dbReference>
<keyword evidence="3" id="KW-1185">Reference proteome</keyword>
<dbReference type="Proteomes" id="UP000521943">
    <property type="component" value="Unassembled WGS sequence"/>
</dbReference>
<protein>
    <submittedName>
        <fullName evidence="2">Uncharacterized protein</fullName>
    </submittedName>
</protein>
<comment type="caution">
    <text evidence="2">The sequence shown here is derived from an EMBL/GenBank/DDBJ whole genome shotgun (WGS) entry which is preliminary data.</text>
</comment>
<organism evidence="2 3">
    <name type="scientific">Ephemerocybe angulata</name>
    <dbReference type="NCBI Taxonomy" id="980116"/>
    <lineage>
        <taxon>Eukaryota</taxon>
        <taxon>Fungi</taxon>
        <taxon>Dikarya</taxon>
        <taxon>Basidiomycota</taxon>
        <taxon>Agaricomycotina</taxon>
        <taxon>Agaricomycetes</taxon>
        <taxon>Agaricomycetidae</taxon>
        <taxon>Agaricales</taxon>
        <taxon>Agaricineae</taxon>
        <taxon>Psathyrellaceae</taxon>
        <taxon>Ephemerocybe</taxon>
    </lineage>
</organism>
<evidence type="ECO:0000313" key="2">
    <source>
        <dbReference type="EMBL" id="KAF6756678.1"/>
    </source>
</evidence>
<reference evidence="2 3" key="1">
    <citation type="submission" date="2020-07" db="EMBL/GenBank/DDBJ databases">
        <title>Comparative genomics of pyrophilous fungi reveals a link between fire events and developmental genes.</title>
        <authorList>
            <consortium name="DOE Joint Genome Institute"/>
            <person name="Steindorff A.S."/>
            <person name="Carver A."/>
            <person name="Calhoun S."/>
            <person name="Stillman K."/>
            <person name="Liu H."/>
            <person name="Lipzen A."/>
            <person name="Pangilinan J."/>
            <person name="Labutti K."/>
            <person name="Bruns T.D."/>
            <person name="Grigoriev I.V."/>
        </authorList>
    </citation>
    <scope>NUCLEOTIDE SEQUENCE [LARGE SCALE GENOMIC DNA]</scope>
    <source>
        <strain evidence="2 3">CBS 144469</strain>
    </source>
</reference>
<proteinExistence type="predicted"/>
<evidence type="ECO:0000313" key="3">
    <source>
        <dbReference type="Proteomes" id="UP000521943"/>
    </source>
</evidence>
<gene>
    <name evidence="1" type="ORF">DFP72DRAFT_1168826</name>
    <name evidence="2" type="ORF">DFP72DRAFT_1168832</name>
</gene>
<dbReference type="AlphaFoldDB" id="A0A8H6M5P8"/>
<name>A0A8H6M5P8_9AGAR</name>
<dbReference type="EMBL" id="JACGCI010000025">
    <property type="protein sequence ID" value="KAF6756670.1"/>
    <property type="molecule type" value="Genomic_DNA"/>
</dbReference>
<sequence length="176" mass="19239">MSNSSSFPAPSYDTSISTPRLVIDTPTLRHPALSEPLAWLADSSHSPAPSYEINRPTRGNSIHTNFAIPSAHSLCSWTRCNLVKLPSTIIRDEHPPGELNKLTLPHVTVDLAFTQSRPRDTPFRPIKLPSTIIGAGPTPELARSRDDDPYILCDPVHSLRPDLVNLPSAIIANKPS</sequence>